<gene>
    <name evidence="2" type="ORF">SAMN06297382_2842</name>
</gene>
<proteinExistence type="predicted"/>
<dbReference type="Pfam" id="PF07929">
    <property type="entry name" value="PRiA4_ORF3"/>
    <property type="match status" value="1"/>
</dbReference>
<keyword evidence="3" id="KW-1185">Reference proteome</keyword>
<accession>A0A239PZK1</accession>
<organism evidence="2 3">
    <name type="scientific">Amphiplicatus metriothermophilus</name>
    <dbReference type="NCBI Taxonomy" id="1519374"/>
    <lineage>
        <taxon>Bacteria</taxon>
        <taxon>Pseudomonadati</taxon>
        <taxon>Pseudomonadota</taxon>
        <taxon>Alphaproteobacteria</taxon>
        <taxon>Parvularculales</taxon>
        <taxon>Parvularculaceae</taxon>
        <taxon>Amphiplicatus</taxon>
    </lineage>
</organism>
<dbReference type="SUPFAM" id="SSF159941">
    <property type="entry name" value="MM3350-like"/>
    <property type="match status" value="1"/>
</dbReference>
<evidence type="ECO:0000313" key="3">
    <source>
        <dbReference type="Proteomes" id="UP000198346"/>
    </source>
</evidence>
<dbReference type="Proteomes" id="UP000198346">
    <property type="component" value="Unassembled WGS sequence"/>
</dbReference>
<sequence>MPPAKPAEGLESFNEIATIRVELEDIEPPIWREMEAPTSMTLKALHETIQQLMGWCDYHLWEFSDENYRYIPPVDDMDWGDKPCRKAGSVRLRDICKDDKTVLTYVYDFGDDWRMNVSVTDIRQGDPDTSYPRYLGGERAAPPEDCGGVPGFYELLDAYGDPEHPDHEEVREWLDERDPHFFDELPIKYALLRIANRRNAARKRLRPKAT</sequence>
<dbReference type="EMBL" id="FZQA01000009">
    <property type="protein sequence ID" value="SNT75694.1"/>
    <property type="molecule type" value="Genomic_DNA"/>
</dbReference>
<feature type="domain" description="Plasmid pRiA4b Orf3-like" evidence="1">
    <location>
        <begin position="16"/>
        <end position="183"/>
    </location>
</feature>
<name>A0A239PZK1_9PROT</name>
<protein>
    <submittedName>
        <fullName evidence="2">PRiA4b ORF-3-like protein</fullName>
    </submittedName>
</protein>
<dbReference type="PANTHER" id="PTHR41878:SF1">
    <property type="entry name" value="TNPR PROTEIN"/>
    <property type="match status" value="1"/>
</dbReference>
<evidence type="ECO:0000313" key="2">
    <source>
        <dbReference type="EMBL" id="SNT75694.1"/>
    </source>
</evidence>
<dbReference type="Gene3D" id="3.10.290.30">
    <property type="entry name" value="MM3350-like"/>
    <property type="match status" value="1"/>
</dbReference>
<reference evidence="2 3" key="1">
    <citation type="submission" date="2017-07" db="EMBL/GenBank/DDBJ databases">
        <authorList>
            <person name="Sun Z.S."/>
            <person name="Albrecht U."/>
            <person name="Echele G."/>
            <person name="Lee C.C."/>
        </authorList>
    </citation>
    <scope>NUCLEOTIDE SEQUENCE [LARGE SCALE GENOMIC DNA]</scope>
    <source>
        <strain evidence="2 3">CGMCC 1.12710</strain>
    </source>
</reference>
<dbReference type="RefSeq" id="WP_089413325.1">
    <property type="nucleotide sequence ID" value="NZ_FZQA01000009.1"/>
</dbReference>
<dbReference type="InterPro" id="IPR012912">
    <property type="entry name" value="Plasmid_pRiA4b_Orf3-like"/>
</dbReference>
<dbReference type="InterPro" id="IPR024047">
    <property type="entry name" value="MM3350-like_sf"/>
</dbReference>
<dbReference type="AlphaFoldDB" id="A0A239PZK1"/>
<dbReference type="PANTHER" id="PTHR41878">
    <property type="entry name" value="LEXA REPRESSOR-RELATED"/>
    <property type="match status" value="1"/>
</dbReference>
<evidence type="ECO:0000259" key="1">
    <source>
        <dbReference type="Pfam" id="PF07929"/>
    </source>
</evidence>
<dbReference type="OrthoDB" id="9816539at2"/>